<evidence type="ECO:0000256" key="4">
    <source>
        <dbReference type="ARBA" id="ARBA00023180"/>
    </source>
</evidence>
<dbReference type="PRINTS" id="PR00747">
    <property type="entry name" value="GLYHDRLASE47"/>
</dbReference>
<evidence type="ECO:0000313" key="10">
    <source>
        <dbReference type="EMBL" id="KZT12718.1"/>
    </source>
</evidence>
<dbReference type="GO" id="GO:0044322">
    <property type="term" value="C:endoplasmic reticulum quality control compartment"/>
    <property type="evidence" value="ECO:0007669"/>
    <property type="project" value="GOC"/>
</dbReference>
<dbReference type="Proteomes" id="UP000076871">
    <property type="component" value="Unassembled WGS sequence"/>
</dbReference>
<feature type="domain" description="PA" evidence="9">
    <location>
        <begin position="732"/>
        <end position="817"/>
    </location>
</feature>
<dbReference type="InParanoid" id="A0A165I899"/>
<keyword evidence="7 10" id="KW-0378">Hydrolase</keyword>
<feature type="signal peptide" evidence="8">
    <location>
        <begin position="1"/>
        <end position="21"/>
    </location>
</feature>
<dbReference type="EMBL" id="KV427605">
    <property type="protein sequence ID" value="KZT12718.1"/>
    <property type="molecule type" value="Genomic_DNA"/>
</dbReference>
<keyword evidence="3" id="KW-0256">Endoplasmic reticulum</keyword>
<evidence type="ECO:0000256" key="6">
    <source>
        <dbReference type="PIRSR" id="PIRSR601382-2"/>
    </source>
</evidence>
<dbReference type="OrthoDB" id="8118055at2759"/>
<dbReference type="SUPFAM" id="SSF48225">
    <property type="entry name" value="Seven-hairpin glycosidases"/>
    <property type="match status" value="1"/>
</dbReference>
<dbReference type="PANTHER" id="PTHR45679">
    <property type="entry name" value="ER DEGRADATION-ENHANCING ALPHA-MANNOSIDASE-LIKE PROTEIN 2"/>
    <property type="match status" value="1"/>
</dbReference>
<feature type="active site" evidence="5">
    <location>
        <position position="396"/>
    </location>
</feature>
<keyword evidence="8" id="KW-0732">Signal</keyword>
<keyword evidence="6" id="KW-0479">Metal-binding</keyword>
<evidence type="ECO:0000313" key="11">
    <source>
        <dbReference type="Proteomes" id="UP000076871"/>
    </source>
</evidence>
<feature type="active site" description="Proton donor" evidence="5">
    <location>
        <position position="377"/>
    </location>
</feature>
<dbReference type="SUPFAM" id="SSF52025">
    <property type="entry name" value="PA domain"/>
    <property type="match status" value="1"/>
</dbReference>
<keyword evidence="6" id="KW-0106">Calcium</keyword>
<reference evidence="10 11" key="1">
    <citation type="journal article" date="2016" name="Mol. Biol. Evol.">
        <title>Comparative Genomics of Early-Diverging Mushroom-Forming Fungi Provides Insights into the Origins of Lignocellulose Decay Capabilities.</title>
        <authorList>
            <person name="Nagy L.G."/>
            <person name="Riley R."/>
            <person name="Tritt A."/>
            <person name="Adam C."/>
            <person name="Daum C."/>
            <person name="Floudas D."/>
            <person name="Sun H."/>
            <person name="Yadav J.S."/>
            <person name="Pangilinan J."/>
            <person name="Larsson K.H."/>
            <person name="Matsuura K."/>
            <person name="Barry K."/>
            <person name="Labutti K."/>
            <person name="Kuo R."/>
            <person name="Ohm R.A."/>
            <person name="Bhattacharya S.S."/>
            <person name="Shirouzu T."/>
            <person name="Yoshinaga Y."/>
            <person name="Martin F.M."/>
            <person name="Grigoriev I.V."/>
            <person name="Hibbett D.S."/>
        </authorList>
    </citation>
    <scope>NUCLEOTIDE SEQUENCE [LARGE SCALE GENOMIC DNA]</scope>
    <source>
        <strain evidence="10 11">93-53</strain>
    </source>
</reference>
<dbReference type="Gene3D" id="3.50.30.30">
    <property type="match status" value="1"/>
</dbReference>
<dbReference type="GO" id="GO:1904380">
    <property type="term" value="P:endoplasmic reticulum mannose trimming"/>
    <property type="evidence" value="ECO:0007669"/>
    <property type="project" value="InterPro"/>
</dbReference>
<proteinExistence type="inferred from homology"/>
<sequence length="877" mass="97846">MKWPTYWPKVALSLLIIGLESHRWTHDYAFAFVEGTGWTSARKTDVRNQVRALWYHGFESYMQYAFPLDELAPLTCSGRGPDWENSANIAQNDVAGNFSVTLIDALDTFVVLNDPPGFEAAVRNVINHVSFDVDTRPQVFETTIRVLGGLLSAHLFANQTGQPFHLPWYHNELLAMAYDLGERLLPAFQSPTGIPYARINLRHGMLRGETIDTCTAGAGSLILEFGTLSRLTGDPRFEEAAYKAFFALWNRKSDIGLVGNTINTWTGAWQYPETSSIGAGIDSFFEYALKWYIMSGEVEFLDVWQDAYAAVMRYARAPDGFWYRSVNMHTGDLAYYTFDSLSAFWPGLQVLAGDVENAIKSHLTYWNIWRGMSGLPEIWDMNFRKPSSRQYPLRPEFVESTWYLYRATRDPFYLDVGGRILYDITTRAKVKCGLASIKDLRSNAQDDRMESFVLSETLKYLYLLFDENNPIHRDDSNYVFTTEGHILWLESELLKPLSPVRRKLRSAEHHQCSAYEPPLVAYDDWKGETGLTGGIRARTDVEYVRELIGVRPSDQDMKRWSPNGWCEVPAVTLFSYDFILSPGGQIVPEDPHPATNKLSTAPDGYILHNVSGIRAHVVSRLDGKGYDVTKLGPYAVKTGQTVYVSDPELKLTPLNAKGALDHEGSSRIPEVDLRFYVEYVDALLFVQAVANEMTTDVTVTASTALFGGDPTASAPPSGEPTLTFGHGAGVRLVRESENPYGCLPYTRTFDDEAVLVDRGECTFLEKLVSARLAGASGVVVLSDEDTSINPSADAADLEAVDDLVHDAVIVVLRRSVGNVVSALFDAAEEFGLGQVMVAVEPQAQPTTDHIGDLNDSKDISRVLYLNGYPLMNTRLVV</sequence>
<dbReference type="GO" id="GO:0005509">
    <property type="term" value="F:calcium ion binding"/>
    <property type="evidence" value="ECO:0007669"/>
    <property type="project" value="InterPro"/>
</dbReference>
<dbReference type="Pfam" id="PF02225">
    <property type="entry name" value="PA"/>
    <property type="match status" value="1"/>
</dbReference>
<dbReference type="InterPro" id="IPR046450">
    <property type="entry name" value="PA_dom_sf"/>
</dbReference>
<evidence type="ECO:0000256" key="8">
    <source>
        <dbReference type="SAM" id="SignalP"/>
    </source>
</evidence>
<dbReference type="GO" id="GO:0016020">
    <property type="term" value="C:membrane"/>
    <property type="evidence" value="ECO:0007669"/>
    <property type="project" value="InterPro"/>
</dbReference>
<protein>
    <recommendedName>
        <fullName evidence="7">alpha-1,2-Mannosidase</fullName>
        <ecNumber evidence="7">3.2.1.-</ecNumber>
    </recommendedName>
</protein>
<evidence type="ECO:0000259" key="9">
    <source>
        <dbReference type="Pfam" id="PF02225"/>
    </source>
</evidence>
<evidence type="ECO:0000256" key="1">
    <source>
        <dbReference type="ARBA" id="ARBA00004240"/>
    </source>
</evidence>
<comment type="subcellular location">
    <subcellularLocation>
        <location evidence="1">Endoplasmic reticulum</location>
    </subcellularLocation>
</comment>
<organism evidence="10 11">
    <name type="scientific">Laetiporus sulphureus 93-53</name>
    <dbReference type="NCBI Taxonomy" id="1314785"/>
    <lineage>
        <taxon>Eukaryota</taxon>
        <taxon>Fungi</taxon>
        <taxon>Dikarya</taxon>
        <taxon>Basidiomycota</taxon>
        <taxon>Agaricomycotina</taxon>
        <taxon>Agaricomycetes</taxon>
        <taxon>Polyporales</taxon>
        <taxon>Laetiporus</taxon>
    </lineage>
</organism>
<dbReference type="GO" id="GO:0036503">
    <property type="term" value="P:ERAD pathway"/>
    <property type="evidence" value="ECO:0007669"/>
    <property type="project" value="UniProtKB-ARBA"/>
</dbReference>
<accession>A0A165I899</accession>
<feature type="active site" description="Proton donor" evidence="5">
    <location>
        <position position="141"/>
    </location>
</feature>
<dbReference type="InterPro" id="IPR003137">
    <property type="entry name" value="PA_domain"/>
</dbReference>
<dbReference type="STRING" id="1314785.A0A165I899"/>
<dbReference type="InterPro" id="IPR044674">
    <property type="entry name" value="EDEM1/2/3"/>
</dbReference>
<dbReference type="GO" id="GO:0004571">
    <property type="term" value="F:mannosyl-oligosaccharide 1,2-alpha-mannosidase activity"/>
    <property type="evidence" value="ECO:0007669"/>
    <property type="project" value="InterPro"/>
</dbReference>
<dbReference type="RefSeq" id="XP_040770228.1">
    <property type="nucleotide sequence ID" value="XM_040907545.1"/>
</dbReference>
<evidence type="ECO:0000256" key="7">
    <source>
        <dbReference type="RuleBase" id="RU361193"/>
    </source>
</evidence>
<comment type="cofactor">
    <cofactor evidence="6">
        <name>Ca(2+)</name>
        <dbReference type="ChEBI" id="CHEBI:29108"/>
    </cofactor>
</comment>
<dbReference type="Gene3D" id="1.50.10.10">
    <property type="match status" value="1"/>
</dbReference>
<dbReference type="Pfam" id="PF01532">
    <property type="entry name" value="Glyco_hydro_47"/>
    <property type="match status" value="1"/>
</dbReference>
<dbReference type="FunCoup" id="A0A165I899">
    <property type="interactions" value="378"/>
</dbReference>
<evidence type="ECO:0000256" key="5">
    <source>
        <dbReference type="PIRSR" id="PIRSR601382-1"/>
    </source>
</evidence>
<keyword evidence="4" id="KW-0325">Glycoprotein</keyword>
<keyword evidence="11" id="KW-1185">Reference proteome</keyword>
<dbReference type="GeneID" id="63824574"/>
<gene>
    <name evidence="10" type="ORF">LAESUDRAFT_719009</name>
</gene>
<dbReference type="GO" id="GO:0005975">
    <property type="term" value="P:carbohydrate metabolic process"/>
    <property type="evidence" value="ECO:0007669"/>
    <property type="project" value="InterPro"/>
</dbReference>
<dbReference type="PANTHER" id="PTHR45679:SF5">
    <property type="entry name" value="ER DEGRADATION-ENHANCING ALPHA-MANNOSIDASE-LIKE PROTEIN 1"/>
    <property type="match status" value="1"/>
</dbReference>
<feature type="chain" id="PRO_5007859103" description="alpha-1,2-Mannosidase" evidence="8">
    <location>
        <begin position="22"/>
        <end position="877"/>
    </location>
</feature>
<feature type="active site" evidence="5">
    <location>
        <position position="282"/>
    </location>
</feature>
<keyword evidence="7" id="KW-0326">Glycosidase</keyword>
<evidence type="ECO:0000256" key="2">
    <source>
        <dbReference type="ARBA" id="ARBA00007658"/>
    </source>
</evidence>
<comment type="similarity">
    <text evidence="2 7">Belongs to the glycosyl hydrolase 47 family.</text>
</comment>
<dbReference type="InterPro" id="IPR012341">
    <property type="entry name" value="6hp_glycosidase-like_sf"/>
</dbReference>
<feature type="binding site" evidence="6">
    <location>
        <position position="482"/>
    </location>
    <ligand>
        <name>Ca(2+)</name>
        <dbReference type="ChEBI" id="CHEBI:29108"/>
    </ligand>
</feature>
<dbReference type="InterPro" id="IPR036026">
    <property type="entry name" value="Seven-hairpin_glycosidases"/>
</dbReference>
<dbReference type="AlphaFoldDB" id="A0A165I899"/>
<dbReference type="CDD" id="cd00538">
    <property type="entry name" value="PA"/>
    <property type="match status" value="1"/>
</dbReference>
<dbReference type="InterPro" id="IPR001382">
    <property type="entry name" value="Glyco_hydro_47"/>
</dbReference>
<evidence type="ECO:0000256" key="3">
    <source>
        <dbReference type="ARBA" id="ARBA00022824"/>
    </source>
</evidence>
<dbReference type="EC" id="3.2.1.-" evidence="7"/>
<name>A0A165I899_9APHY</name>